<reference evidence="1 2" key="1">
    <citation type="journal article" date="2011" name="J. Bacteriol.">
        <title>Complete genome sequence of Mycoplasma haemofelis, a hemotropic mycoplasma.</title>
        <authorList>
            <person name="Barker E.N."/>
            <person name="Helps C.R."/>
            <person name="Peters I.R."/>
            <person name="Darby A.C."/>
            <person name="Radford A.D."/>
            <person name="Tasker S."/>
        </authorList>
    </citation>
    <scope>NUCLEOTIDE SEQUENCE [LARGE SCALE GENOMIC DNA]</scope>
    <source>
        <strain evidence="1 2">Langford 1</strain>
    </source>
</reference>
<dbReference type="KEGG" id="mha:HF1_13400"/>
<name>E8ZJM7_MYCHL</name>
<dbReference type="HOGENOM" id="CLU_098620_3_0_14"/>
<dbReference type="EMBL" id="FR773153">
    <property type="protein sequence ID" value="CBY93348.1"/>
    <property type="molecule type" value="Genomic_DNA"/>
</dbReference>
<dbReference type="Proteomes" id="UP000008637">
    <property type="component" value="Chromosome"/>
</dbReference>
<evidence type="ECO:0000313" key="1">
    <source>
        <dbReference type="EMBL" id="CBY93348.1"/>
    </source>
</evidence>
<gene>
    <name evidence="1" type="ORF">HF1_13400</name>
</gene>
<keyword evidence="2" id="KW-1185">Reference proteome</keyword>
<protein>
    <submittedName>
        <fullName evidence="1">Uncharacterized protein</fullName>
    </submittedName>
</protein>
<evidence type="ECO:0000313" key="2">
    <source>
        <dbReference type="Proteomes" id="UP000008637"/>
    </source>
</evidence>
<dbReference type="AlphaFoldDB" id="E8ZJM7"/>
<proteinExistence type="predicted"/>
<organism evidence="1 2">
    <name type="scientific">Mycoplasma haemofelis (strain Langford 1)</name>
    <name type="common">Haemobartonella felis</name>
    <dbReference type="NCBI Taxonomy" id="941640"/>
    <lineage>
        <taxon>Bacteria</taxon>
        <taxon>Bacillati</taxon>
        <taxon>Mycoplasmatota</taxon>
        <taxon>Mollicutes</taxon>
        <taxon>Mycoplasmataceae</taxon>
        <taxon>Mycoplasma</taxon>
    </lineage>
</organism>
<accession>E8ZJM7</accession>
<sequence>MPTTPEKLLLGSASLGGVVGGGFLIKNYSSTPEDKSLSSKLRSKKYELLSFNNDHDSHWGNIADAYKTQTESKSNLKINNTTITGKTAADLTSLKNACKTIVEADFSQANYDLAIKWCVVPETVSSRMDKDGRKVLKLDSTDSQESTIWEGLMKKHNEETTANKKFSDLTETLETGETGIAKLRGKCSSVKDKKTYEADYESSYQKIHDFCSVAK</sequence>